<dbReference type="Proteomes" id="UP000002653">
    <property type="component" value="Segment"/>
</dbReference>
<dbReference type="Pfam" id="PF01464">
    <property type="entry name" value="SLT"/>
    <property type="match status" value="1"/>
</dbReference>
<evidence type="ECO:0000313" key="2">
    <source>
        <dbReference type="EMBL" id="ADX42525.1"/>
    </source>
</evidence>
<dbReference type="PANTHER" id="PTHR37423">
    <property type="entry name" value="SOLUBLE LYTIC MUREIN TRANSGLYCOSYLASE-RELATED"/>
    <property type="match status" value="1"/>
</dbReference>
<feature type="domain" description="Transglycosylase SLT" evidence="1">
    <location>
        <begin position="39"/>
        <end position="142"/>
    </location>
</feature>
<reference evidence="2 3" key="1">
    <citation type="journal article" date="2012" name="Virus Genes">
        <title>Isolation and complete genome sequence of a bacteriophage lysing Tetrasphaera jenkinsii, a filamentous bacteria responsible for bulking in activated sludge.</title>
        <authorList>
            <person name="Petrovski S."/>
            <person name="Tillett D."/>
            <person name="Seviour R.J."/>
        </authorList>
    </citation>
    <scope>NUCLEOTIDE SEQUENCE [LARGE SCALE GENOMIC DNA]</scope>
</reference>
<sequence length="162" mass="18187">MTLPVALTVWALACGPAAPDYPVVGNRWSYDRMIVDAADQALLSRITARAVAHVETTFDHTKVSRENARGLFQILEKDQAYLVARYKVVGFQWDRPRDSATLGCLYMADLIKRFESKKHGIMAYNAGPGRMSKALRAQKETGQLELPEETAGYWPKVLSGRW</sequence>
<organism evidence="2 3">
    <name type="scientific">Tetrasphaera phage TJE1</name>
    <dbReference type="NCBI Taxonomy" id="981335"/>
    <lineage>
        <taxon>Viruses</taxon>
        <taxon>Duplodnaviria</taxon>
        <taxon>Heunggongvirae</taxon>
        <taxon>Uroviricota</taxon>
        <taxon>Caudoviricetes</taxon>
        <taxon>Tijeunavirus</taxon>
        <taxon>Tijeunavirus TJE1</taxon>
    </lineage>
</organism>
<dbReference type="InterPro" id="IPR008258">
    <property type="entry name" value="Transglycosylase_SLT_dom_1"/>
</dbReference>
<protein>
    <submittedName>
        <fullName evidence="2">Lytic transglycosylase</fullName>
    </submittedName>
</protein>
<accession>G4W937</accession>
<evidence type="ECO:0000313" key="3">
    <source>
        <dbReference type="Proteomes" id="UP000002653"/>
    </source>
</evidence>
<dbReference type="EMBL" id="HQ225832">
    <property type="protein sequence ID" value="ADX42525.1"/>
    <property type="molecule type" value="Genomic_DNA"/>
</dbReference>
<proteinExistence type="predicted"/>
<dbReference type="GeneID" id="14297431"/>
<dbReference type="KEGG" id="vg:14297431"/>
<name>G4W937_9CAUD</name>
<dbReference type="CDD" id="cd00254">
    <property type="entry name" value="LT-like"/>
    <property type="match status" value="1"/>
</dbReference>
<evidence type="ECO:0000259" key="1">
    <source>
        <dbReference type="Pfam" id="PF01464"/>
    </source>
</evidence>
<dbReference type="RefSeq" id="YP_007237917.1">
    <property type="nucleotide sequence ID" value="NC_019930.1"/>
</dbReference>
<keyword evidence="3" id="KW-1185">Reference proteome</keyword>
<dbReference type="PANTHER" id="PTHR37423:SF2">
    <property type="entry name" value="MEMBRANE-BOUND LYTIC MUREIN TRANSGLYCOSYLASE C"/>
    <property type="match status" value="1"/>
</dbReference>
<dbReference type="Gene3D" id="1.10.530.10">
    <property type="match status" value="1"/>
</dbReference>
<dbReference type="SUPFAM" id="SSF53955">
    <property type="entry name" value="Lysozyme-like"/>
    <property type="match status" value="1"/>
</dbReference>
<dbReference type="InterPro" id="IPR023346">
    <property type="entry name" value="Lysozyme-like_dom_sf"/>
</dbReference>